<keyword evidence="3" id="KW-1185">Reference proteome</keyword>
<feature type="domain" description="GIY-YIG catalytic" evidence="1">
    <location>
        <begin position="121"/>
        <end position="256"/>
    </location>
</feature>
<dbReference type="Pfam" id="PF20815">
    <property type="entry name" value="GIY_YIG_2"/>
    <property type="match status" value="1"/>
</dbReference>
<dbReference type="InterPro" id="IPR049311">
    <property type="entry name" value="GIY_YIG_cat"/>
</dbReference>
<sequence length="272" mass="30568">MTLHEAIEQVLVKSNKSLSAKDIATILNKNSWYTKKNGSQIASSQIGARVKNYPHLFSKIDGLINLKSKTGILPKKAVKKLNKVSANRVLSNSNLFMKVLMSQKNFKPIKESEINIPDKPGLYCIRIKNIKALSSNFTKILHERNHNIIYIGLASKSLKKRFLGQELRAKGHGTFFRSLGAVLGYRPETGSLVGMRNQNNYKFSKANEQKIISWINTNLIINWVAVETHLSETESKLLNAYSPLLNIAGNPGKLNEVIDLRNECKRIARGIK</sequence>
<evidence type="ECO:0000259" key="1">
    <source>
        <dbReference type="Pfam" id="PF20815"/>
    </source>
</evidence>
<accession>A0A4R7D0L7</accession>
<protein>
    <recommendedName>
        <fullName evidence="1">GIY-YIG catalytic domain-containing protein</fullName>
    </recommendedName>
</protein>
<organism evidence="2 3">
    <name type="scientific">Maribacter caenipelagi</name>
    <dbReference type="NCBI Taxonomy" id="1447781"/>
    <lineage>
        <taxon>Bacteria</taxon>
        <taxon>Pseudomonadati</taxon>
        <taxon>Bacteroidota</taxon>
        <taxon>Flavobacteriia</taxon>
        <taxon>Flavobacteriales</taxon>
        <taxon>Flavobacteriaceae</taxon>
        <taxon>Maribacter</taxon>
    </lineage>
</organism>
<dbReference type="RefSeq" id="WP_133673755.1">
    <property type="nucleotide sequence ID" value="NZ_SNZW01000016.1"/>
</dbReference>
<comment type="caution">
    <text evidence="2">The sequence shown here is derived from an EMBL/GenBank/DDBJ whole genome shotgun (WGS) entry which is preliminary data.</text>
</comment>
<dbReference type="EMBL" id="SNZW01000016">
    <property type="protein sequence ID" value="TDS13541.1"/>
    <property type="molecule type" value="Genomic_DNA"/>
</dbReference>
<dbReference type="Proteomes" id="UP000295274">
    <property type="component" value="Unassembled WGS sequence"/>
</dbReference>
<dbReference type="OrthoDB" id="5071506at2"/>
<dbReference type="AlphaFoldDB" id="A0A4R7D0L7"/>
<proteinExistence type="predicted"/>
<gene>
    <name evidence="2" type="ORF">DFQ03_2834</name>
</gene>
<evidence type="ECO:0000313" key="2">
    <source>
        <dbReference type="EMBL" id="TDS13541.1"/>
    </source>
</evidence>
<reference evidence="2 3" key="1">
    <citation type="submission" date="2019-03" db="EMBL/GenBank/DDBJ databases">
        <title>Genomic Encyclopedia of Type Strains, Phase III (KMG-III): the genomes of soil and plant-associated and newly described type strains.</title>
        <authorList>
            <person name="Whitman W."/>
        </authorList>
    </citation>
    <scope>NUCLEOTIDE SEQUENCE [LARGE SCALE GENOMIC DNA]</scope>
    <source>
        <strain evidence="2 3">CECT 8455</strain>
    </source>
</reference>
<evidence type="ECO:0000313" key="3">
    <source>
        <dbReference type="Proteomes" id="UP000295274"/>
    </source>
</evidence>
<name>A0A4R7D0L7_9FLAO</name>